<accession>A0A813PLL7</accession>
<evidence type="ECO:0000256" key="2">
    <source>
        <dbReference type="ARBA" id="ARBA00011814"/>
    </source>
</evidence>
<dbReference type="EMBL" id="CAJOBE010000815">
    <property type="protein sequence ID" value="CAF3687914.1"/>
    <property type="molecule type" value="Genomic_DNA"/>
</dbReference>
<reference evidence="6" key="1">
    <citation type="submission" date="2021-02" db="EMBL/GenBank/DDBJ databases">
        <authorList>
            <person name="Nowell W R."/>
        </authorList>
    </citation>
    <scope>NUCLEOTIDE SEQUENCE</scope>
</reference>
<dbReference type="EMBL" id="CAJNOU010000007">
    <property type="protein sequence ID" value="CAF0798045.1"/>
    <property type="molecule type" value="Genomic_DNA"/>
</dbReference>
<evidence type="ECO:0000259" key="4">
    <source>
        <dbReference type="Pfam" id="PF03364"/>
    </source>
</evidence>
<evidence type="ECO:0000313" key="6">
    <source>
        <dbReference type="EMBL" id="CAF0750617.1"/>
    </source>
</evidence>
<dbReference type="SUPFAM" id="SSF55961">
    <property type="entry name" value="Bet v1-like"/>
    <property type="match status" value="1"/>
</dbReference>
<dbReference type="InterPro" id="IPR023393">
    <property type="entry name" value="START-like_dom_sf"/>
</dbReference>
<dbReference type="EMBL" id="CAJNOH010000034">
    <property type="protein sequence ID" value="CAF0789109.1"/>
    <property type="molecule type" value="Genomic_DNA"/>
</dbReference>
<evidence type="ECO:0000256" key="3">
    <source>
        <dbReference type="ARBA" id="ARBA00024947"/>
    </source>
</evidence>
<dbReference type="GO" id="GO:0005739">
    <property type="term" value="C:mitochondrion"/>
    <property type="evidence" value="ECO:0007669"/>
    <property type="project" value="TreeGrafter"/>
</dbReference>
<dbReference type="GO" id="GO:0048039">
    <property type="term" value="F:ubiquinone binding"/>
    <property type="evidence" value="ECO:0007669"/>
    <property type="project" value="InterPro"/>
</dbReference>
<dbReference type="CDD" id="cd07813">
    <property type="entry name" value="COQ10p_like"/>
    <property type="match status" value="1"/>
</dbReference>
<keyword evidence="10" id="KW-1185">Reference proteome</keyword>
<evidence type="ECO:0000313" key="9">
    <source>
        <dbReference type="EMBL" id="CAF3687914.1"/>
    </source>
</evidence>
<organism evidence="6 10">
    <name type="scientific">Rotaria sordida</name>
    <dbReference type="NCBI Taxonomy" id="392033"/>
    <lineage>
        <taxon>Eukaryota</taxon>
        <taxon>Metazoa</taxon>
        <taxon>Spiralia</taxon>
        <taxon>Gnathifera</taxon>
        <taxon>Rotifera</taxon>
        <taxon>Eurotatoria</taxon>
        <taxon>Bdelloidea</taxon>
        <taxon>Philodinida</taxon>
        <taxon>Philodinidae</taxon>
        <taxon>Rotaria</taxon>
    </lineage>
</organism>
<dbReference type="Gene3D" id="3.30.530.20">
    <property type="match status" value="1"/>
</dbReference>
<evidence type="ECO:0000313" key="7">
    <source>
        <dbReference type="EMBL" id="CAF0789109.1"/>
    </source>
</evidence>
<dbReference type="InterPro" id="IPR044996">
    <property type="entry name" value="COQ10-like"/>
</dbReference>
<comment type="caution">
    <text evidence="6">The sequence shown here is derived from an EMBL/GenBank/DDBJ whole genome shotgun (WGS) entry which is preliminary data.</text>
</comment>
<name>A0A813PLL7_9BILA</name>
<comment type="subunit">
    <text evidence="2">Interacts with coenzyme Q.</text>
</comment>
<dbReference type="Proteomes" id="UP000663874">
    <property type="component" value="Unassembled WGS sequence"/>
</dbReference>
<protein>
    <recommendedName>
        <fullName evidence="4">Coenzyme Q-binding protein COQ10 START domain-containing protein</fullName>
    </recommendedName>
</protein>
<gene>
    <name evidence="9" type="ORF">FNK824_LOCUS8301</name>
    <name evidence="5" type="ORF">JXQ802_LOCUS1567</name>
    <name evidence="6" type="ORF">JXQ802_LOCUS1655</name>
    <name evidence="7" type="ORF">PYM288_LOCUS4035</name>
    <name evidence="8" type="ORF">SEV965_LOCUS484</name>
</gene>
<comment type="function">
    <text evidence="3">Required for the function of coenzyme Q in the respiratory chain. May serve as a chaperone or may be involved in the transport of Q6 from its site of synthesis to the catalytic sites of the respiratory complexes.</text>
</comment>
<evidence type="ECO:0000313" key="10">
    <source>
        <dbReference type="Proteomes" id="UP000663870"/>
    </source>
</evidence>
<dbReference type="Proteomes" id="UP000663889">
    <property type="component" value="Unassembled WGS sequence"/>
</dbReference>
<evidence type="ECO:0000313" key="8">
    <source>
        <dbReference type="EMBL" id="CAF0798045.1"/>
    </source>
</evidence>
<evidence type="ECO:0000313" key="5">
    <source>
        <dbReference type="EMBL" id="CAF0748933.1"/>
    </source>
</evidence>
<dbReference type="InterPro" id="IPR005031">
    <property type="entry name" value="COQ10_START"/>
</dbReference>
<dbReference type="GO" id="GO:0045333">
    <property type="term" value="P:cellular respiration"/>
    <property type="evidence" value="ECO:0007669"/>
    <property type="project" value="InterPro"/>
</dbReference>
<feature type="domain" description="Coenzyme Q-binding protein COQ10 START" evidence="4">
    <location>
        <begin position="50"/>
        <end position="178"/>
    </location>
</feature>
<dbReference type="Proteomes" id="UP000663870">
    <property type="component" value="Unassembled WGS sequence"/>
</dbReference>
<dbReference type="EMBL" id="CAJNOL010000017">
    <property type="protein sequence ID" value="CAF0748933.1"/>
    <property type="molecule type" value="Genomic_DNA"/>
</dbReference>
<dbReference type="EMBL" id="CAJNOL010000018">
    <property type="protein sequence ID" value="CAF0750617.1"/>
    <property type="molecule type" value="Genomic_DNA"/>
</dbReference>
<proteinExistence type="inferred from homology"/>
<dbReference type="Proteomes" id="UP000663854">
    <property type="component" value="Unassembled WGS sequence"/>
</dbReference>
<dbReference type="AlphaFoldDB" id="A0A813PLL7"/>
<dbReference type="Pfam" id="PF03364">
    <property type="entry name" value="Polyketide_cyc"/>
    <property type="match status" value="1"/>
</dbReference>
<dbReference type="PANTHER" id="PTHR12901">
    <property type="entry name" value="SPERM PROTEIN HOMOLOG"/>
    <property type="match status" value="1"/>
</dbReference>
<evidence type="ECO:0000256" key="1">
    <source>
        <dbReference type="ARBA" id="ARBA00006885"/>
    </source>
</evidence>
<sequence>MGWHIIFRQQPISVASIKHRTLFGFNAPKPAFPFKSAKKTEQYAERRLLGYTAAEMYHVVVDVEKYREFVPWCIRSDILKPVYPNMFKANMEIGFQVVKERYLALVTHQKPTLVKSVCSDGRLFSHLITEWRFLPGIEQEPRSCILDFYVSFEFRSALHATLAHMFFDEVVRQMVSAFLKRAEKLYGAASMPSKRLR</sequence>
<dbReference type="PANTHER" id="PTHR12901:SF10">
    <property type="entry name" value="COENZYME Q-BINDING PROTEIN COQ10, MITOCHONDRIAL"/>
    <property type="match status" value="1"/>
</dbReference>
<comment type="similarity">
    <text evidence="1">Belongs to the COQ10 family.</text>
</comment>